<feature type="region of interest" description="Disordered" evidence="1">
    <location>
        <begin position="1"/>
        <end position="96"/>
    </location>
</feature>
<proteinExistence type="predicted"/>
<reference evidence="2" key="1">
    <citation type="submission" date="2014-09" db="EMBL/GenBank/DDBJ databases">
        <authorList>
            <person name="Magalhaes I.L.F."/>
            <person name="Oliveira U."/>
            <person name="Santos F.R."/>
            <person name="Vidigal T.H.D.A."/>
            <person name="Brescovit A.D."/>
            <person name="Santos A.J."/>
        </authorList>
    </citation>
    <scope>NUCLEOTIDE SEQUENCE</scope>
    <source>
        <tissue evidence="2">Shoot tissue taken approximately 20 cm above the soil surface</tissue>
    </source>
</reference>
<sequence>MILVVTSSSQLPQVNHKQLNQPGEANGGRSRWSGRGGRRGRGTRRCSPARRRRRPPPRCGTRATATAHRRRRRRASGGPLAGQPSTSARRGEIGPE</sequence>
<feature type="compositionally biased region" description="Basic residues" evidence="1">
    <location>
        <begin position="36"/>
        <end position="56"/>
    </location>
</feature>
<organism evidence="2">
    <name type="scientific">Arundo donax</name>
    <name type="common">Giant reed</name>
    <name type="synonym">Donax arundinaceus</name>
    <dbReference type="NCBI Taxonomy" id="35708"/>
    <lineage>
        <taxon>Eukaryota</taxon>
        <taxon>Viridiplantae</taxon>
        <taxon>Streptophyta</taxon>
        <taxon>Embryophyta</taxon>
        <taxon>Tracheophyta</taxon>
        <taxon>Spermatophyta</taxon>
        <taxon>Magnoliopsida</taxon>
        <taxon>Liliopsida</taxon>
        <taxon>Poales</taxon>
        <taxon>Poaceae</taxon>
        <taxon>PACMAD clade</taxon>
        <taxon>Arundinoideae</taxon>
        <taxon>Arundineae</taxon>
        <taxon>Arundo</taxon>
    </lineage>
</organism>
<evidence type="ECO:0000256" key="1">
    <source>
        <dbReference type="SAM" id="MobiDB-lite"/>
    </source>
</evidence>
<name>A0A0A9DA06_ARUDO</name>
<dbReference type="EMBL" id="GBRH01212451">
    <property type="protein sequence ID" value="JAD85444.1"/>
    <property type="molecule type" value="Transcribed_RNA"/>
</dbReference>
<protein>
    <submittedName>
        <fullName evidence="2">Uncharacterized protein</fullName>
    </submittedName>
</protein>
<feature type="compositionally biased region" description="Polar residues" evidence="1">
    <location>
        <begin position="1"/>
        <end position="23"/>
    </location>
</feature>
<reference evidence="2" key="2">
    <citation type="journal article" date="2015" name="Data Brief">
        <title>Shoot transcriptome of the giant reed, Arundo donax.</title>
        <authorList>
            <person name="Barrero R.A."/>
            <person name="Guerrero F.D."/>
            <person name="Moolhuijzen P."/>
            <person name="Goolsby J.A."/>
            <person name="Tidwell J."/>
            <person name="Bellgard S.E."/>
            <person name="Bellgard M.I."/>
        </authorList>
    </citation>
    <scope>NUCLEOTIDE SEQUENCE</scope>
    <source>
        <tissue evidence="2">Shoot tissue taken approximately 20 cm above the soil surface</tissue>
    </source>
</reference>
<dbReference type="AlphaFoldDB" id="A0A0A9DA06"/>
<accession>A0A0A9DA06</accession>
<evidence type="ECO:0000313" key="2">
    <source>
        <dbReference type="EMBL" id="JAD85444.1"/>
    </source>
</evidence>